<name>A0A1G2UT78_9BACT</name>
<reference evidence="2 3" key="1">
    <citation type="journal article" date="2016" name="Nat. Commun.">
        <title>Thousands of microbial genomes shed light on interconnected biogeochemical processes in an aquifer system.</title>
        <authorList>
            <person name="Anantharaman K."/>
            <person name="Brown C.T."/>
            <person name="Hug L.A."/>
            <person name="Sharon I."/>
            <person name="Castelle C.J."/>
            <person name="Probst A.J."/>
            <person name="Thomas B.C."/>
            <person name="Singh A."/>
            <person name="Wilkins M.J."/>
            <person name="Karaoz U."/>
            <person name="Brodie E.L."/>
            <person name="Williams K.H."/>
            <person name="Hubbard S.S."/>
            <person name="Banfield J.F."/>
        </authorList>
    </citation>
    <scope>NUCLEOTIDE SEQUENCE [LARGE SCALE GENOMIC DNA]</scope>
</reference>
<dbReference type="EMBL" id="MHWT01000014">
    <property type="protein sequence ID" value="OHB12594.1"/>
    <property type="molecule type" value="Genomic_DNA"/>
</dbReference>
<feature type="transmembrane region" description="Helical" evidence="1">
    <location>
        <begin position="12"/>
        <end position="31"/>
    </location>
</feature>
<evidence type="ECO:0000256" key="1">
    <source>
        <dbReference type="SAM" id="Phobius"/>
    </source>
</evidence>
<keyword evidence="1" id="KW-0812">Transmembrane</keyword>
<accession>A0A1G2UT78</accession>
<evidence type="ECO:0000313" key="2">
    <source>
        <dbReference type="EMBL" id="OHB12594.1"/>
    </source>
</evidence>
<protein>
    <submittedName>
        <fullName evidence="2">Uncharacterized protein</fullName>
    </submittedName>
</protein>
<organism evidence="2 3">
    <name type="scientific">Candidatus Zambryskibacteria bacterium RIFCSPLOWO2_12_FULL_39_23</name>
    <dbReference type="NCBI Taxonomy" id="1802776"/>
    <lineage>
        <taxon>Bacteria</taxon>
        <taxon>Candidatus Zambryskiibacteriota</taxon>
    </lineage>
</organism>
<dbReference type="AlphaFoldDB" id="A0A1G2UT78"/>
<keyword evidence="1" id="KW-1133">Transmembrane helix</keyword>
<sequence length="89" mass="10472">MKLNVINPVNVRILTFIVALIFIVILPWWLSTLMLLGLVIYFPLYFEVLFFGFIFDMLYVTEIIFPYTALTATFVVLLAVYFIKTQIRI</sequence>
<evidence type="ECO:0000313" key="3">
    <source>
        <dbReference type="Proteomes" id="UP000176558"/>
    </source>
</evidence>
<keyword evidence="1" id="KW-0472">Membrane</keyword>
<feature type="transmembrane region" description="Helical" evidence="1">
    <location>
        <begin position="64"/>
        <end position="83"/>
    </location>
</feature>
<gene>
    <name evidence="2" type="ORF">A3G99_02120</name>
</gene>
<comment type="caution">
    <text evidence="2">The sequence shown here is derived from an EMBL/GenBank/DDBJ whole genome shotgun (WGS) entry which is preliminary data.</text>
</comment>
<dbReference type="Proteomes" id="UP000176558">
    <property type="component" value="Unassembled WGS sequence"/>
</dbReference>
<proteinExistence type="predicted"/>